<gene>
    <name evidence="1" type="ORF">FHP25_10345</name>
</gene>
<organism evidence="1 2">
    <name type="scientific">Vineibacter terrae</name>
    <dbReference type="NCBI Taxonomy" id="2586908"/>
    <lineage>
        <taxon>Bacteria</taxon>
        <taxon>Pseudomonadati</taxon>
        <taxon>Pseudomonadota</taxon>
        <taxon>Alphaproteobacteria</taxon>
        <taxon>Hyphomicrobiales</taxon>
        <taxon>Vineibacter</taxon>
    </lineage>
</organism>
<dbReference type="PIRSF" id="PIRSF029288">
    <property type="entry name" value="SciE_ImpE"/>
    <property type="match status" value="1"/>
</dbReference>
<accession>A0A5C8PPR0</accession>
<dbReference type="RefSeq" id="WP_147846855.1">
    <property type="nucleotide sequence ID" value="NZ_VDUZ01000009.1"/>
</dbReference>
<dbReference type="SUPFAM" id="SSF144059">
    <property type="entry name" value="ImpE-like"/>
    <property type="match status" value="1"/>
</dbReference>
<keyword evidence="2" id="KW-1185">Reference proteome</keyword>
<evidence type="ECO:0000313" key="1">
    <source>
        <dbReference type="EMBL" id="TXL77155.1"/>
    </source>
</evidence>
<dbReference type="InterPro" id="IPR011990">
    <property type="entry name" value="TPR-like_helical_dom_sf"/>
</dbReference>
<name>A0A5C8PPR0_9HYPH</name>
<proteinExistence type="predicted"/>
<dbReference type="InterPro" id="IPR009211">
    <property type="entry name" value="TagJ"/>
</dbReference>
<dbReference type="OrthoDB" id="5416084at2"/>
<dbReference type="EMBL" id="VDUZ01000009">
    <property type="protein sequence ID" value="TXL77155.1"/>
    <property type="molecule type" value="Genomic_DNA"/>
</dbReference>
<dbReference type="Pfam" id="PF07024">
    <property type="entry name" value="ImpE"/>
    <property type="match status" value="1"/>
</dbReference>
<dbReference type="AlphaFoldDB" id="A0A5C8PPR0"/>
<protein>
    <submittedName>
        <fullName evidence="1">SciE type virulence protein</fullName>
    </submittedName>
</protein>
<dbReference type="Proteomes" id="UP000321638">
    <property type="component" value="Unassembled WGS sequence"/>
</dbReference>
<comment type="caution">
    <text evidence="1">The sequence shown here is derived from an EMBL/GenBank/DDBJ whole genome shotgun (WGS) entry which is preliminary data.</text>
</comment>
<dbReference type="Gene3D" id="1.25.40.10">
    <property type="entry name" value="Tetratricopeptide repeat domain"/>
    <property type="match status" value="1"/>
</dbReference>
<evidence type="ECO:0000313" key="2">
    <source>
        <dbReference type="Proteomes" id="UP000321638"/>
    </source>
</evidence>
<sequence length="269" mass="29389">MTTDAKSLFRDGKLAEAIEAQTATVRDKPSDSDARAFLADLLMLVGAYEKADRQLDALSTQHTKLAVGVALSRQLVRAAMARQEVFEKGRAPEVATEPGPCVQAALQALLHLREGRTREAAALLSEADEKRTRTAGRLGEGGAAFEDFRDADDLCAGFVEVMTSTGKYFWIPIDRIDLMEFEKPSRPRDIIWRQCKMEVRGGPEGVVYVPATYPILPADGDIDLFRLGRTTEWVGGDGEPTRGLGLRMFLVGDDGLSIDELQTVQFGAG</sequence>
<reference evidence="1 2" key="1">
    <citation type="submission" date="2019-06" db="EMBL/GenBank/DDBJ databases">
        <title>New taxonomy in bacterial strain CC-CFT640, isolated from vineyard.</title>
        <authorList>
            <person name="Lin S.-Y."/>
            <person name="Tsai C.-F."/>
            <person name="Young C.-C."/>
        </authorList>
    </citation>
    <scope>NUCLEOTIDE SEQUENCE [LARGE SCALE GENOMIC DNA]</scope>
    <source>
        <strain evidence="1 2">CC-CFT640</strain>
    </source>
</reference>